<evidence type="ECO:0000256" key="2">
    <source>
        <dbReference type="ARBA" id="ARBA00022908"/>
    </source>
</evidence>
<keyword evidence="10" id="KW-1185">Reference proteome</keyword>
<organism evidence="9 10">
    <name type="scientific">Thiomicrospira aerophila AL3</name>
    <dbReference type="NCBI Taxonomy" id="717772"/>
    <lineage>
        <taxon>Bacteria</taxon>
        <taxon>Pseudomonadati</taxon>
        <taxon>Pseudomonadota</taxon>
        <taxon>Gammaproteobacteria</taxon>
        <taxon>Thiotrichales</taxon>
        <taxon>Piscirickettsiaceae</taxon>
        <taxon>Thiomicrospira</taxon>
    </lineage>
</organism>
<dbReference type="Gene3D" id="3.40.50.1390">
    <property type="entry name" value="Resolvase, N-terminal catalytic domain"/>
    <property type="match status" value="1"/>
</dbReference>
<dbReference type="Proteomes" id="UP000005380">
    <property type="component" value="Chromosome"/>
</dbReference>
<gene>
    <name evidence="9" type="ORF">THIAE_06200</name>
</gene>
<dbReference type="CDD" id="cd03768">
    <property type="entry name" value="SR_ResInv"/>
    <property type="match status" value="1"/>
</dbReference>
<dbReference type="InterPro" id="IPR050639">
    <property type="entry name" value="SSR_resolvase"/>
</dbReference>
<dbReference type="OrthoDB" id="9797501at2"/>
<keyword evidence="4" id="KW-0238">DNA-binding</keyword>
<dbReference type="PANTHER" id="PTHR30461:SF2">
    <property type="entry name" value="SERINE RECOMBINASE PINE-RELATED"/>
    <property type="match status" value="1"/>
</dbReference>
<reference evidence="9 10" key="1">
    <citation type="submission" date="2013-12" db="EMBL/GenBank/DDBJ databases">
        <authorList>
            <consortium name="DOE Joint Genome Institute"/>
            <person name="Kappler U."/>
            <person name="Huntemann M."/>
            <person name="Han J."/>
            <person name="Chen A."/>
            <person name="Kyrpides N."/>
            <person name="Mavromatis K."/>
            <person name="Markowitz V."/>
            <person name="Palaniappan K."/>
            <person name="Ivanova N."/>
            <person name="Schaumberg A."/>
            <person name="Pati A."/>
            <person name="Liolios K."/>
            <person name="Nordberg H.P."/>
            <person name="Cantor M.N."/>
            <person name="Hua S.X."/>
            <person name="Woyke T."/>
        </authorList>
    </citation>
    <scope>NUCLEOTIDE SEQUENCE [LARGE SCALE GENOMIC DNA]</scope>
    <source>
        <strain evidence="10">AL2</strain>
    </source>
</reference>
<feature type="active site" description="O-(5'-phospho-DNA)-serine intermediate" evidence="6 7">
    <location>
        <position position="9"/>
    </location>
</feature>
<evidence type="ECO:0000256" key="3">
    <source>
        <dbReference type="ARBA" id="ARBA00023100"/>
    </source>
</evidence>
<dbReference type="PROSITE" id="PS51736">
    <property type="entry name" value="RECOMBINASES_3"/>
    <property type="match status" value="1"/>
</dbReference>
<dbReference type="SUPFAM" id="SSF53041">
    <property type="entry name" value="Resolvase-like"/>
    <property type="match status" value="1"/>
</dbReference>
<evidence type="ECO:0000256" key="4">
    <source>
        <dbReference type="ARBA" id="ARBA00023125"/>
    </source>
</evidence>
<dbReference type="GO" id="GO:0000150">
    <property type="term" value="F:DNA strand exchange activity"/>
    <property type="evidence" value="ECO:0007669"/>
    <property type="project" value="UniProtKB-KW"/>
</dbReference>
<dbReference type="STRING" id="717772.THIAE_06200"/>
<dbReference type="AlphaFoldDB" id="W0DVT9"/>
<dbReference type="InParanoid" id="W0DVT9"/>
<keyword evidence="5" id="KW-0233">DNA recombination</keyword>
<dbReference type="FunFam" id="3.40.50.1390:FF:000001">
    <property type="entry name" value="DNA recombinase"/>
    <property type="match status" value="1"/>
</dbReference>
<dbReference type="InterPro" id="IPR036162">
    <property type="entry name" value="Resolvase-like_N_sf"/>
</dbReference>
<keyword evidence="2" id="KW-0229">DNA integration</keyword>
<dbReference type="RefSeq" id="WP_006459394.1">
    <property type="nucleotide sequence ID" value="NZ_CP007030.1"/>
</dbReference>
<dbReference type="eggNOG" id="COG1961">
    <property type="taxonomic scope" value="Bacteria"/>
</dbReference>
<dbReference type="Pfam" id="PF02796">
    <property type="entry name" value="HTH_7"/>
    <property type="match status" value="1"/>
</dbReference>
<protein>
    <submittedName>
        <fullName evidence="9">Recombinase</fullName>
    </submittedName>
</protein>
<accession>W0DVT9</accession>
<comment type="similarity">
    <text evidence="1">Belongs to the site-specific recombinase resolvase family.</text>
</comment>
<evidence type="ECO:0000256" key="6">
    <source>
        <dbReference type="PIRSR" id="PIRSR606118-50"/>
    </source>
</evidence>
<dbReference type="KEGG" id="tao:THIAE_06200"/>
<dbReference type="PANTHER" id="PTHR30461">
    <property type="entry name" value="DNA-INVERTASE FROM LAMBDOID PROPHAGE"/>
    <property type="match status" value="1"/>
</dbReference>
<dbReference type="FunCoup" id="W0DVT9">
    <property type="interactions" value="37"/>
</dbReference>
<dbReference type="InterPro" id="IPR009057">
    <property type="entry name" value="Homeodomain-like_sf"/>
</dbReference>
<dbReference type="EMBL" id="CP007030">
    <property type="protein sequence ID" value="AHF01403.1"/>
    <property type="molecule type" value="Genomic_DNA"/>
</dbReference>
<dbReference type="InterPro" id="IPR006120">
    <property type="entry name" value="Resolvase_HTH_dom"/>
</dbReference>
<keyword evidence="3" id="KW-0230">DNA invertase</keyword>
<dbReference type="InterPro" id="IPR006119">
    <property type="entry name" value="Resolv_N"/>
</dbReference>
<evidence type="ECO:0000313" key="9">
    <source>
        <dbReference type="EMBL" id="AHF01403.1"/>
    </source>
</evidence>
<name>W0DVT9_9GAMM</name>
<evidence type="ECO:0000256" key="5">
    <source>
        <dbReference type="ARBA" id="ARBA00023172"/>
    </source>
</evidence>
<evidence type="ECO:0000313" key="10">
    <source>
        <dbReference type="Proteomes" id="UP000005380"/>
    </source>
</evidence>
<dbReference type="GO" id="GO:0003677">
    <property type="term" value="F:DNA binding"/>
    <property type="evidence" value="ECO:0007669"/>
    <property type="project" value="UniProtKB-KW"/>
</dbReference>
<dbReference type="Gene3D" id="1.10.10.60">
    <property type="entry name" value="Homeodomain-like"/>
    <property type="match status" value="1"/>
</dbReference>
<evidence type="ECO:0000259" key="8">
    <source>
        <dbReference type="PROSITE" id="PS51736"/>
    </source>
</evidence>
<dbReference type="HOGENOM" id="CLU_010686_8_0_6"/>
<dbReference type="SUPFAM" id="SSF46689">
    <property type="entry name" value="Homeodomain-like"/>
    <property type="match status" value="1"/>
</dbReference>
<feature type="domain" description="Resolvase/invertase-type recombinase catalytic" evidence="8">
    <location>
        <begin position="1"/>
        <end position="134"/>
    </location>
</feature>
<evidence type="ECO:0000256" key="7">
    <source>
        <dbReference type="PROSITE-ProRule" id="PRU10137"/>
    </source>
</evidence>
<dbReference type="SMART" id="SM00857">
    <property type="entry name" value="Resolvase"/>
    <property type="match status" value="1"/>
</dbReference>
<dbReference type="GO" id="GO:0015074">
    <property type="term" value="P:DNA integration"/>
    <property type="evidence" value="ECO:0007669"/>
    <property type="project" value="UniProtKB-KW"/>
</dbReference>
<proteinExistence type="inferred from homology"/>
<dbReference type="CDD" id="cd00569">
    <property type="entry name" value="HTH_Hin_like"/>
    <property type="match status" value="1"/>
</dbReference>
<dbReference type="PROSITE" id="PS00397">
    <property type="entry name" value="RECOMBINASES_1"/>
    <property type="match status" value="1"/>
</dbReference>
<evidence type="ECO:0000256" key="1">
    <source>
        <dbReference type="ARBA" id="ARBA00009913"/>
    </source>
</evidence>
<dbReference type="Pfam" id="PF00239">
    <property type="entry name" value="Resolvase"/>
    <property type="match status" value="1"/>
</dbReference>
<sequence>MKIGYARVSTLHQDLSLQLDALNLAGCEIIYQETGSGSKSDRPELMNLLKAIRPGDELVVWKLDRLSRSLKDLINLINELESKQVGFRSITDHIDTTTPAGKLMFHIFGALAEFERNIIKERTMAGLKAARSRGRLGGRKKKLTRLQVEMAKALLDKPNNKLNVQEIAKQLNVSRATLFRELSLLKSNGE</sequence>
<dbReference type="PROSITE" id="PS00398">
    <property type="entry name" value="RECOMBINASES_2"/>
    <property type="match status" value="1"/>
</dbReference>
<dbReference type="InterPro" id="IPR006118">
    <property type="entry name" value="Recombinase_CS"/>
</dbReference>